<dbReference type="AlphaFoldDB" id="A0A1E7F3Q2"/>
<proteinExistence type="predicted"/>
<dbReference type="Proteomes" id="UP000095751">
    <property type="component" value="Unassembled WGS sequence"/>
</dbReference>
<name>A0A1E7F3Q2_9STRA</name>
<accession>A0A1E7F3Q2</accession>
<evidence type="ECO:0000313" key="2">
    <source>
        <dbReference type="Proteomes" id="UP000095751"/>
    </source>
</evidence>
<organism evidence="1 2">
    <name type="scientific">Fragilariopsis cylindrus CCMP1102</name>
    <dbReference type="NCBI Taxonomy" id="635003"/>
    <lineage>
        <taxon>Eukaryota</taxon>
        <taxon>Sar</taxon>
        <taxon>Stramenopiles</taxon>
        <taxon>Ochrophyta</taxon>
        <taxon>Bacillariophyta</taxon>
        <taxon>Bacillariophyceae</taxon>
        <taxon>Bacillariophycidae</taxon>
        <taxon>Bacillariales</taxon>
        <taxon>Bacillariaceae</taxon>
        <taxon>Fragilariopsis</taxon>
    </lineage>
</organism>
<dbReference type="InParanoid" id="A0A1E7F3Q2"/>
<keyword evidence="2" id="KW-1185">Reference proteome</keyword>
<protein>
    <submittedName>
        <fullName evidence="1">Uncharacterized protein</fullName>
    </submittedName>
</protein>
<feature type="non-terminal residue" evidence="1">
    <location>
        <position position="201"/>
    </location>
</feature>
<dbReference type="OrthoDB" id="49678at2759"/>
<reference evidence="1 2" key="1">
    <citation type="submission" date="2016-09" db="EMBL/GenBank/DDBJ databases">
        <title>Extensive genetic diversity and differential bi-allelic expression allows diatom success in the polar Southern Ocean.</title>
        <authorList>
            <consortium name="DOE Joint Genome Institute"/>
            <person name="Mock T."/>
            <person name="Otillar R.P."/>
            <person name="Strauss J."/>
            <person name="Dupont C."/>
            <person name="Frickenhaus S."/>
            <person name="Maumus F."/>
            <person name="Mcmullan M."/>
            <person name="Sanges R."/>
            <person name="Schmutz J."/>
            <person name="Toseland A."/>
            <person name="Valas R."/>
            <person name="Veluchamy A."/>
            <person name="Ward B.J."/>
            <person name="Allen A."/>
            <person name="Barry K."/>
            <person name="Falciatore A."/>
            <person name="Ferrante M."/>
            <person name="Fortunato A.E."/>
            <person name="Gloeckner G."/>
            <person name="Gruber A."/>
            <person name="Hipkin R."/>
            <person name="Janech M."/>
            <person name="Kroth P."/>
            <person name="Leese F."/>
            <person name="Lindquist E."/>
            <person name="Lyon B.R."/>
            <person name="Martin J."/>
            <person name="Mayer C."/>
            <person name="Parker M."/>
            <person name="Quesneville H."/>
            <person name="Raymond J."/>
            <person name="Uhlig C."/>
            <person name="Valentin K.U."/>
            <person name="Worden A.Z."/>
            <person name="Armbrust E.V."/>
            <person name="Bowler C."/>
            <person name="Green B."/>
            <person name="Moulton V."/>
            <person name="Van Oosterhout C."/>
            <person name="Grigoriev I."/>
        </authorList>
    </citation>
    <scope>NUCLEOTIDE SEQUENCE [LARGE SCALE GENOMIC DNA]</scope>
    <source>
        <strain evidence="1 2">CCMP1102</strain>
    </source>
</reference>
<gene>
    <name evidence="1" type="ORF">FRACYDRAFT_270467</name>
</gene>
<dbReference type="EMBL" id="KV784364">
    <property type="protein sequence ID" value="OEU12754.1"/>
    <property type="molecule type" value="Genomic_DNA"/>
</dbReference>
<evidence type="ECO:0000313" key="1">
    <source>
        <dbReference type="EMBL" id="OEU12754.1"/>
    </source>
</evidence>
<dbReference type="KEGG" id="fcy:FRACYDRAFT_270467"/>
<sequence length="201" mass="22371">MTRLALREAKVLLGMVAELCKRNVRSSFVNSNLELCEEFINGSKYTMTGLSKFLGSTGTSCELFATITEYESTDQDLHEELKTAPLSQIRLSLLSEGLPGAKQKAVRLSHFASGRLRKISQEDYEAAAVIPDHLKALSQESNSISEPWEQTCRLSVTNNFSLELVRASAECVRQALSLIMRTHSVSKSFYVFSEADRAKID</sequence>